<accession>A0A2P4PKI6</accession>
<sequence>MTYFFNYFLLIVLYLFLIFTFLYFFRFIFLSFILFSLYLFHSFYIIFYLFTKKIFTFIKSFHIFPFFSPLHPLNRA</sequence>
<organism evidence="2 3">
    <name type="scientific">Rhizophagus irregularis (strain DAOM 181602 / DAOM 197198 / MUCL 43194)</name>
    <name type="common">Arbuscular mycorrhizal fungus</name>
    <name type="synonym">Glomus intraradices</name>
    <dbReference type="NCBI Taxonomy" id="747089"/>
    <lineage>
        <taxon>Eukaryota</taxon>
        <taxon>Fungi</taxon>
        <taxon>Fungi incertae sedis</taxon>
        <taxon>Mucoromycota</taxon>
        <taxon>Glomeromycotina</taxon>
        <taxon>Glomeromycetes</taxon>
        <taxon>Glomerales</taxon>
        <taxon>Glomeraceae</taxon>
        <taxon>Rhizophagus</taxon>
    </lineage>
</organism>
<dbReference type="Proteomes" id="UP000018888">
    <property type="component" value="Unassembled WGS sequence"/>
</dbReference>
<keyword evidence="1" id="KW-0472">Membrane</keyword>
<name>A0A2P4PKI6_RHIID</name>
<evidence type="ECO:0000313" key="2">
    <source>
        <dbReference type="EMBL" id="POG65878.1"/>
    </source>
</evidence>
<dbReference type="EMBL" id="AUPC02000204">
    <property type="protein sequence ID" value="POG65878.1"/>
    <property type="molecule type" value="Genomic_DNA"/>
</dbReference>
<keyword evidence="3" id="KW-1185">Reference proteome</keyword>
<evidence type="ECO:0000256" key="1">
    <source>
        <dbReference type="SAM" id="Phobius"/>
    </source>
</evidence>
<keyword evidence="1" id="KW-1133">Transmembrane helix</keyword>
<keyword evidence="1" id="KW-0812">Transmembrane</keyword>
<feature type="transmembrane region" description="Helical" evidence="1">
    <location>
        <begin position="31"/>
        <end position="50"/>
    </location>
</feature>
<gene>
    <name evidence="2" type="ORF">GLOIN_2v1662517</name>
</gene>
<protein>
    <submittedName>
        <fullName evidence="2">Uncharacterized protein</fullName>
    </submittedName>
</protein>
<proteinExistence type="predicted"/>
<feature type="transmembrane region" description="Helical" evidence="1">
    <location>
        <begin position="7"/>
        <end position="25"/>
    </location>
</feature>
<reference evidence="2 3" key="1">
    <citation type="journal article" date="2013" name="Proc. Natl. Acad. Sci. U.S.A.">
        <title>Genome of an arbuscular mycorrhizal fungus provides insight into the oldest plant symbiosis.</title>
        <authorList>
            <person name="Tisserant E."/>
            <person name="Malbreil M."/>
            <person name="Kuo A."/>
            <person name="Kohler A."/>
            <person name="Symeonidi A."/>
            <person name="Balestrini R."/>
            <person name="Charron P."/>
            <person name="Duensing N."/>
            <person name="Frei Dit Frey N."/>
            <person name="Gianinazzi-Pearson V."/>
            <person name="Gilbert L.B."/>
            <person name="Handa Y."/>
            <person name="Herr J.R."/>
            <person name="Hijri M."/>
            <person name="Koul R."/>
            <person name="Kawaguchi M."/>
            <person name="Krajinski F."/>
            <person name="Lammers P.J."/>
            <person name="Masclaux F.G."/>
            <person name="Murat C."/>
            <person name="Morin E."/>
            <person name="Ndikumana S."/>
            <person name="Pagni M."/>
            <person name="Petitpierre D."/>
            <person name="Requena N."/>
            <person name="Rosikiewicz P."/>
            <person name="Riley R."/>
            <person name="Saito K."/>
            <person name="San Clemente H."/>
            <person name="Shapiro H."/>
            <person name="van Tuinen D."/>
            <person name="Becard G."/>
            <person name="Bonfante P."/>
            <person name="Paszkowski U."/>
            <person name="Shachar-Hill Y.Y."/>
            <person name="Tuskan G.A."/>
            <person name="Young P.W."/>
            <person name="Sanders I.R."/>
            <person name="Henrissat B."/>
            <person name="Rensing S.A."/>
            <person name="Grigoriev I.V."/>
            <person name="Corradi N."/>
            <person name="Roux C."/>
            <person name="Martin F."/>
        </authorList>
    </citation>
    <scope>NUCLEOTIDE SEQUENCE [LARGE SCALE GENOMIC DNA]</scope>
    <source>
        <strain evidence="2 3">DAOM 197198</strain>
    </source>
</reference>
<dbReference type="AlphaFoldDB" id="A0A2P4PKI6"/>
<reference evidence="2 3" key="2">
    <citation type="journal article" date="2018" name="New Phytol.">
        <title>High intraspecific genome diversity in the model arbuscular mycorrhizal symbiont Rhizophagus irregularis.</title>
        <authorList>
            <person name="Chen E.C.H."/>
            <person name="Morin E."/>
            <person name="Beaudet D."/>
            <person name="Noel J."/>
            <person name="Yildirir G."/>
            <person name="Ndikumana S."/>
            <person name="Charron P."/>
            <person name="St-Onge C."/>
            <person name="Giorgi J."/>
            <person name="Kruger M."/>
            <person name="Marton T."/>
            <person name="Ropars J."/>
            <person name="Grigoriev I.V."/>
            <person name="Hainaut M."/>
            <person name="Henrissat B."/>
            <person name="Roux C."/>
            <person name="Martin F."/>
            <person name="Corradi N."/>
        </authorList>
    </citation>
    <scope>NUCLEOTIDE SEQUENCE [LARGE SCALE GENOMIC DNA]</scope>
    <source>
        <strain evidence="2 3">DAOM 197198</strain>
    </source>
</reference>
<comment type="caution">
    <text evidence="2">The sequence shown here is derived from an EMBL/GenBank/DDBJ whole genome shotgun (WGS) entry which is preliminary data.</text>
</comment>
<evidence type="ECO:0000313" key="3">
    <source>
        <dbReference type="Proteomes" id="UP000018888"/>
    </source>
</evidence>